<reference evidence="2 3" key="1">
    <citation type="journal article" date="2012" name="Nat. Biotechnol.">
        <title>Draft genome sequence of pigeonpea (Cajanus cajan), an orphan legume crop of resource-poor farmers.</title>
        <authorList>
            <person name="Varshney R.K."/>
            <person name="Chen W."/>
            <person name="Li Y."/>
            <person name="Bharti A.K."/>
            <person name="Saxena R.K."/>
            <person name="Schlueter J.A."/>
            <person name="Donoghue M.T."/>
            <person name="Azam S."/>
            <person name="Fan G."/>
            <person name="Whaley A.M."/>
            <person name="Farmer A.D."/>
            <person name="Sheridan J."/>
            <person name="Iwata A."/>
            <person name="Tuteja R."/>
            <person name="Penmetsa R.V."/>
            <person name="Wu W."/>
            <person name="Upadhyaya H.D."/>
            <person name="Yang S.P."/>
            <person name="Shah T."/>
            <person name="Saxena K.B."/>
            <person name="Michael T."/>
            <person name="McCombie W.R."/>
            <person name="Yang B."/>
            <person name="Zhang G."/>
            <person name="Yang H."/>
            <person name="Wang J."/>
            <person name="Spillane C."/>
            <person name="Cook D.R."/>
            <person name="May G.D."/>
            <person name="Xu X."/>
            <person name="Jackson S.A."/>
        </authorList>
    </citation>
    <scope>NUCLEOTIDE SEQUENCE [LARGE SCALE GENOMIC DNA]</scope>
    <source>
        <strain evidence="3">cv. Asha</strain>
    </source>
</reference>
<dbReference type="Gramene" id="C.cajan_10482.t">
    <property type="protein sequence ID" value="C.cajan_10482.t.cds1"/>
    <property type="gene ID" value="C.cajan_10482"/>
</dbReference>
<protein>
    <recommendedName>
        <fullName evidence="1">Reverse transcriptase zinc-binding domain-containing protein</fullName>
    </recommendedName>
</protein>
<keyword evidence="3" id="KW-1185">Reference proteome</keyword>
<gene>
    <name evidence="2" type="ORF">KK1_010786</name>
</gene>
<dbReference type="Proteomes" id="UP000075243">
    <property type="component" value="Chromosome 3"/>
</dbReference>
<accession>A0A151TWS9</accession>
<dbReference type="Pfam" id="PF13966">
    <property type="entry name" value="zf-RVT"/>
    <property type="match status" value="1"/>
</dbReference>
<dbReference type="AlphaFoldDB" id="A0A151TWS9"/>
<sequence>MVTSLAIWNLPIHAKVKSFVWRVCHGCLPTRFRLQTKGVQCPISYVLCDNNIENT</sequence>
<proteinExistence type="predicted"/>
<name>A0A151TWS9_CAJCA</name>
<evidence type="ECO:0000313" key="3">
    <source>
        <dbReference type="Proteomes" id="UP000075243"/>
    </source>
</evidence>
<evidence type="ECO:0000259" key="1">
    <source>
        <dbReference type="Pfam" id="PF13966"/>
    </source>
</evidence>
<evidence type="ECO:0000313" key="2">
    <source>
        <dbReference type="EMBL" id="KYP71523.1"/>
    </source>
</evidence>
<organism evidence="2 3">
    <name type="scientific">Cajanus cajan</name>
    <name type="common">Pigeon pea</name>
    <name type="synonym">Cajanus indicus</name>
    <dbReference type="NCBI Taxonomy" id="3821"/>
    <lineage>
        <taxon>Eukaryota</taxon>
        <taxon>Viridiplantae</taxon>
        <taxon>Streptophyta</taxon>
        <taxon>Embryophyta</taxon>
        <taxon>Tracheophyta</taxon>
        <taxon>Spermatophyta</taxon>
        <taxon>Magnoliopsida</taxon>
        <taxon>eudicotyledons</taxon>
        <taxon>Gunneridae</taxon>
        <taxon>Pentapetalae</taxon>
        <taxon>rosids</taxon>
        <taxon>fabids</taxon>
        <taxon>Fabales</taxon>
        <taxon>Fabaceae</taxon>
        <taxon>Papilionoideae</taxon>
        <taxon>50 kb inversion clade</taxon>
        <taxon>NPAAA clade</taxon>
        <taxon>indigoferoid/millettioid clade</taxon>
        <taxon>Phaseoleae</taxon>
        <taxon>Cajanus</taxon>
    </lineage>
</organism>
<dbReference type="EMBL" id="CM003605">
    <property type="protein sequence ID" value="KYP71523.1"/>
    <property type="molecule type" value="Genomic_DNA"/>
</dbReference>
<feature type="domain" description="Reverse transcriptase zinc-binding" evidence="1">
    <location>
        <begin position="6"/>
        <end position="54"/>
    </location>
</feature>
<dbReference type="InterPro" id="IPR026960">
    <property type="entry name" value="RVT-Znf"/>
</dbReference>